<evidence type="ECO:0000256" key="3">
    <source>
        <dbReference type="ARBA" id="ARBA00023015"/>
    </source>
</evidence>
<feature type="domain" description="OVATE" evidence="8">
    <location>
        <begin position="118"/>
        <end position="182"/>
    </location>
</feature>
<dbReference type="PANTHER" id="PTHR33057">
    <property type="entry name" value="TRANSCRIPTION REPRESSOR OFP7-RELATED"/>
    <property type="match status" value="1"/>
</dbReference>
<evidence type="ECO:0000256" key="1">
    <source>
        <dbReference type="ARBA" id="ARBA00004123"/>
    </source>
</evidence>
<keyword evidence="2 6" id="KW-0678">Repressor</keyword>
<comment type="function">
    <text evidence="6">Transcriptional repressor that regulates multiple aspects of plant growth and development.</text>
</comment>
<evidence type="ECO:0000256" key="6">
    <source>
        <dbReference type="RuleBase" id="RU367028"/>
    </source>
</evidence>
<comment type="subcellular location">
    <subcellularLocation>
        <location evidence="1 6">Nucleus</location>
    </subcellularLocation>
</comment>
<comment type="caution">
    <text evidence="9">The sequence shown here is derived from an EMBL/GenBank/DDBJ whole genome shotgun (WGS) entry which is preliminary data.</text>
</comment>
<feature type="region of interest" description="Disordered" evidence="7">
    <location>
        <begin position="185"/>
        <end position="209"/>
    </location>
</feature>
<keyword evidence="3 6" id="KW-0805">Transcription regulation</keyword>
<dbReference type="Pfam" id="PF04844">
    <property type="entry name" value="Ovate"/>
    <property type="match status" value="1"/>
</dbReference>
<evidence type="ECO:0000313" key="9">
    <source>
        <dbReference type="EMBL" id="KAJ4749787.1"/>
    </source>
</evidence>
<keyword evidence="5 6" id="KW-0539">Nucleus</keyword>
<dbReference type="GO" id="GO:0045892">
    <property type="term" value="P:negative regulation of DNA-templated transcription"/>
    <property type="evidence" value="ECO:0007669"/>
    <property type="project" value="UniProtKB-UniRule"/>
</dbReference>
<dbReference type="EMBL" id="JAMFTS010000005">
    <property type="protein sequence ID" value="KAJ4749787.1"/>
    <property type="molecule type" value="Genomic_DNA"/>
</dbReference>
<dbReference type="GO" id="GO:0005634">
    <property type="term" value="C:nucleus"/>
    <property type="evidence" value="ECO:0007669"/>
    <property type="project" value="UniProtKB-SubCell"/>
</dbReference>
<keyword evidence="10" id="KW-1185">Reference proteome</keyword>
<dbReference type="InterPro" id="IPR038933">
    <property type="entry name" value="Ovate"/>
</dbReference>
<evidence type="ECO:0000256" key="4">
    <source>
        <dbReference type="ARBA" id="ARBA00023163"/>
    </source>
</evidence>
<keyword evidence="4 6" id="KW-0804">Transcription</keyword>
<name>A0AAV8C5F8_9POAL</name>
<dbReference type="Proteomes" id="UP001140206">
    <property type="component" value="Chromosome 5"/>
</dbReference>
<proteinExistence type="predicted"/>
<evidence type="ECO:0000256" key="2">
    <source>
        <dbReference type="ARBA" id="ARBA00022491"/>
    </source>
</evidence>
<sequence length="209" mass="23918">MKNKIKLPKTIKLFLFKQLRKVLNRLQLTYACTYPKTISTSKHAQNIKCHEATLRDIKLFILNNFPSYYDDTDSSLSDTLSKPSATSRADLALSGSNPSMEPSVAAHDISVHYEGVVVVTSSNDSYEELRSSMMNMLEAHLAEKTQPVDREFLEEFLLRCLEMNEKHMYKSILRAYNDITTEFHQSSSHERENFSNEEVAISSSKRGQL</sequence>
<evidence type="ECO:0000259" key="8">
    <source>
        <dbReference type="PROSITE" id="PS51754"/>
    </source>
</evidence>
<evidence type="ECO:0000313" key="10">
    <source>
        <dbReference type="Proteomes" id="UP001140206"/>
    </source>
</evidence>
<protein>
    <recommendedName>
        <fullName evidence="6">Transcription repressor</fullName>
    </recommendedName>
    <alternativeName>
        <fullName evidence="6">Ovate family protein</fullName>
    </alternativeName>
</protein>
<reference evidence="9" key="1">
    <citation type="submission" date="2022-08" db="EMBL/GenBank/DDBJ databases">
        <authorList>
            <person name="Marques A."/>
        </authorList>
    </citation>
    <scope>NUCLEOTIDE SEQUENCE</scope>
    <source>
        <strain evidence="9">RhyPub2mFocal</strain>
        <tissue evidence="9">Leaves</tissue>
    </source>
</reference>
<gene>
    <name evidence="9" type="ORF">LUZ62_084192</name>
</gene>
<dbReference type="PANTHER" id="PTHR33057:SF117">
    <property type="entry name" value="TRANSCRIPTION REPRESSOR OFP14"/>
    <property type="match status" value="1"/>
</dbReference>
<dbReference type="PROSITE" id="PS51754">
    <property type="entry name" value="OVATE"/>
    <property type="match status" value="1"/>
</dbReference>
<accession>A0AAV8C5F8</accession>
<organism evidence="9 10">
    <name type="scientific">Rhynchospora pubera</name>
    <dbReference type="NCBI Taxonomy" id="906938"/>
    <lineage>
        <taxon>Eukaryota</taxon>
        <taxon>Viridiplantae</taxon>
        <taxon>Streptophyta</taxon>
        <taxon>Embryophyta</taxon>
        <taxon>Tracheophyta</taxon>
        <taxon>Spermatophyta</taxon>
        <taxon>Magnoliopsida</taxon>
        <taxon>Liliopsida</taxon>
        <taxon>Poales</taxon>
        <taxon>Cyperaceae</taxon>
        <taxon>Cyperoideae</taxon>
        <taxon>Rhynchosporeae</taxon>
        <taxon>Rhynchospora</taxon>
    </lineage>
</organism>
<evidence type="ECO:0000256" key="7">
    <source>
        <dbReference type="SAM" id="MobiDB-lite"/>
    </source>
</evidence>
<evidence type="ECO:0000256" key="5">
    <source>
        <dbReference type="ARBA" id="ARBA00023242"/>
    </source>
</evidence>
<dbReference type="AlphaFoldDB" id="A0AAV8C5F8"/>
<dbReference type="InterPro" id="IPR006458">
    <property type="entry name" value="Ovate_C"/>
</dbReference>